<dbReference type="FunFam" id="3.40.50.10190:FF:000061">
    <property type="entry name" value="Transcription coactivator"/>
    <property type="match status" value="1"/>
</dbReference>
<keyword evidence="5" id="KW-1185">Reference proteome</keyword>
<dbReference type="AlphaFoldDB" id="A0AAD8L9U9"/>
<keyword evidence="1" id="KW-0677">Repeat</keyword>
<dbReference type="PANTHER" id="PTHR13561">
    <property type="entry name" value="DNA REPLICATION REGULATOR DPB11-RELATED"/>
    <property type="match status" value="1"/>
</dbReference>
<dbReference type="Proteomes" id="UP001229421">
    <property type="component" value="Unassembled WGS sequence"/>
</dbReference>
<protein>
    <recommendedName>
        <fullName evidence="3">BRCT domain-containing protein</fullName>
    </recommendedName>
</protein>
<feature type="region of interest" description="Disordered" evidence="2">
    <location>
        <begin position="740"/>
        <end position="763"/>
    </location>
</feature>
<dbReference type="GO" id="GO:0007095">
    <property type="term" value="P:mitotic G2 DNA damage checkpoint signaling"/>
    <property type="evidence" value="ECO:0007669"/>
    <property type="project" value="TreeGrafter"/>
</dbReference>
<name>A0AAD8L9U9_TARER</name>
<dbReference type="GO" id="GO:0033314">
    <property type="term" value="P:mitotic DNA replication checkpoint signaling"/>
    <property type="evidence" value="ECO:0007669"/>
    <property type="project" value="TreeGrafter"/>
</dbReference>
<feature type="region of interest" description="Disordered" evidence="2">
    <location>
        <begin position="808"/>
        <end position="859"/>
    </location>
</feature>
<sequence>MRKTTFKGANVFMSRNLVPPELFASLHDVLKDNGADIFLCCDPSRNGPTDYHIISSRDHEKFDDLRQKGCNLLGPQCVFSCAKEHRVLPKQGFTCCLAMDGVKILASGFETNEKDEIGKLVTAMGGLLQTKASSDVSFVIVKNVLAAKYKWALNNLKKPIVSESWLHQCWKEHRVVSHEAYRALPFSGLTISVTQVPLDERKEIEKLVVQNGGKYSAELTKKSTHLHAPEGDKYKVAKRWGHIHIVNRTWFNQSVARRACLNEESYPVQKSPATSMNSQRTSSKVVRNSDSALHQEISCDGMVDADLETTLSQNMASTISDIPVLVSDENTPPCVQQKTFFNIDACVAEDSQSEDNDLYLLNCKIHLVGFDASEMRRLVNMVRRGGGSRYMSLNEQLTHIVVGSPSERSKAFLCQSVMSYFDKLVYINVQVTGDIIDMLIDAVWLCLISFCFMPLIIYSNNKEVSCEKKEVRSLSAMGVINVVKTVWLEDCEREKKEVIVQRIHAAYDLLLPKDSISFNKGSISGMPGLKQGNPSTIQPTLSNILSQSSKDQQKTQNVISNKSQDKKSSVFIGRSFCFSSSFPDVQRGEIIDWIHEGGGEVVDSRTEKYVNYTVESHGVLCTAQFTGGTNVSPHWIRSCLQDGHLLDVSSHVLFSPLQCKVPLPEFIGLKLCVSQYEDKEKELLRNLCHVLGGRLVNRLTKKNKVVALSQFLPKEATASDREAGMCTMTQNPTQAAQMISSNGESQLTSQSHKPITNDVRIDDSSTVRNEVKYSAVCSKKARLSEDGSKKGPLSSGSVVTDPFSIKGSLSSGSVPTEPFSLKGPLSSGSVSTDPFSIKGPLSSASVSTDPEHVVTERGGEAFKSVPDVASAIEDLLEQTSKIHDQMSPKRTATDKTVSEVFTSDCSRLGHDLHDEDPHSAFGLSKHWTRRSSENDDITKPGREENTGIYGGFSETQTESQVVSYAEDLSGRQMIIDRVRTRSGLTPNPSSP</sequence>
<dbReference type="FunFam" id="3.40.50.10190:FF:000057">
    <property type="entry name" value="Transcription coactivator"/>
    <property type="match status" value="1"/>
</dbReference>
<dbReference type="InterPro" id="IPR059215">
    <property type="entry name" value="BRCT2_TopBP1-like"/>
</dbReference>
<evidence type="ECO:0000256" key="2">
    <source>
        <dbReference type="SAM" id="MobiDB-lite"/>
    </source>
</evidence>
<evidence type="ECO:0000313" key="5">
    <source>
        <dbReference type="Proteomes" id="UP001229421"/>
    </source>
</evidence>
<accession>A0AAD8L9U9</accession>
<feature type="domain" description="BRCT" evidence="3">
    <location>
        <begin position="99"/>
        <end position="183"/>
    </location>
</feature>
<feature type="domain" description="BRCT" evidence="3">
    <location>
        <begin position="566"/>
        <end position="653"/>
    </location>
</feature>
<evidence type="ECO:0000256" key="1">
    <source>
        <dbReference type="ARBA" id="ARBA00022737"/>
    </source>
</evidence>
<dbReference type="InterPro" id="IPR036420">
    <property type="entry name" value="BRCT_dom_sf"/>
</dbReference>
<feature type="compositionally biased region" description="Basic and acidic residues" evidence="2">
    <location>
        <begin position="849"/>
        <end position="859"/>
    </location>
</feature>
<reference evidence="4" key="1">
    <citation type="journal article" date="2023" name="bioRxiv">
        <title>Improved chromosome-level genome assembly for marigold (Tagetes erecta).</title>
        <authorList>
            <person name="Jiang F."/>
            <person name="Yuan L."/>
            <person name="Wang S."/>
            <person name="Wang H."/>
            <person name="Xu D."/>
            <person name="Wang A."/>
            <person name="Fan W."/>
        </authorList>
    </citation>
    <scope>NUCLEOTIDE SEQUENCE</scope>
    <source>
        <strain evidence="4">WSJ</strain>
        <tissue evidence="4">Leaf</tissue>
    </source>
</reference>
<dbReference type="PANTHER" id="PTHR13561:SF20">
    <property type="entry name" value="DNA TOPOISOMERASE 2-BINDING PROTEIN 1"/>
    <property type="match status" value="1"/>
</dbReference>
<organism evidence="4 5">
    <name type="scientific">Tagetes erecta</name>
    <name type="common">African marigold</name>
    <dbReference type="NCBI Taxonomy" id="13708"/>
    <lineage>
        <taxon>Eukaryota</taxon>
        <taxon>Viridiplantae</taxon>
        <taxon>Streptophyta</taxon>
        <taxon>Embryophyta</taxon>
        <taxon>Tracheophyta</taxon>
        <taxon>Spermatophyta</taxon>
        <taxon>Magnoliopsida</taxon>
        <taxon>eudicotyledons</taxon>
        <taxon>Gunneridae</taxon>
        <taxon>Pentapetalae</taxon>
        <taxon>asterids</taxon>
        <taxon>campanulids</taxon>
        <taxon>Asterales</taxon>
        <taxon>Asteraceae</taxon>
        <taxon>Asteroideae</taxon>
        <taxon>Heliantheae alliance</taxon>
        <taxon>Tageteae</taxon>
        <taxon>Tagetes</taxon>
    </lineage>
</organism>
<evidence type="ECO:0000259" key="3">
    <source>
        <dbReference type="PROSITE" id="PS50172"/>
    </source>
</evidence>
<dbReference type="CDD" id="cd17731">
    <property type="entry name" value="BRCT_TopBP1_rpt2_like"/>
    <property type="match status" value="1"/>
</dbReference>
<dbReference type="FunFam" id="3.40.50.10190:FF:000010">
    <property type="entry name" value="DNA topoisomerase II binding protein 1"/>
    <property type="match status" value="1"/>
</dbReference>
<dbReference type="SMART" id="SM00292">
    <property type="entry name" value="BRCT"/>
    <property type="match status" value="4"/>
</dbReference>
<dbReference type="Pfam" id="PF12738">
    <property type="entry name" value="PTCB-BRCT"/>
    <property type="match status" value="1"/>
</dbReference>
<dbReference type="SUPFAM" id="SSF52113">
    <property type="entry name" value="BRCT domain"/>
    <property type="match status" value="5"/>
</dbReference>
<dbReference type="EMBL" id="JAUHHV010000001">
    <property type="protein sequence ID" value="KAK1437587.1"/>
    <property type="molecule type" value="Genomic_DNA"/>
</dbReference>
<evidence type="ECO:0000313" key="4">
    <source>
        <dbReference type="EMBL" id="KAK1437587.1"/>
    </source>
</evidence>
<dbReference type="GO" id="GO:0006270">
    <property type="term" value="P:DNA replication initiation"/>
    <property type="evidence" value="ECO:0007669"/>
    <property type="project" value="TreeGrafter"/>
</dbReference>
<feature type="domain" description="BRCT" evidence="3">
    <location>
        <begin position="181"/>
        <end position="268"/>
    </location>
</feature>
<dbReference type="CDD" id="cd00027">
    <property type="entry name" value="BRCT"/>
    <property type="match status" value="2"/>
</dbReference>
<dbReference type="Gene3D" id="3.40.50.10190">
    <property type="entry name" value="BRCT domain"/>
    <property type="match status" value="6"/>
</dbReference>
<feature type="compositionally biased region" description="Polar residues" evidence="2">
    <location>
        <begin position="740"/>
        <end position="754"/>
    </location>
</feature>
<proteinExistence type="predicted"/>
<feature type="region of interest" description="Disordered" evidence="2">
    <location>
        <begin position="929"/>
        <end position="960"/>
    </location>
</feature>
<comment type="caution">
    <text evidence="4">The sequence shown here is derived from an EMBL/GenBank/DDBJ whole genome shotgun (WGS) entry which is preliminary data.</text>
</comment>
<dbReference type="PROSITE" id="PS50172">
    <property type="entry name" value="BRCT"/>
    <property type="match status" value="3"/>
</dbReference>
<dbReference type="InterPro" id="IPR001357">
    <property type="entry name" value="BRCT_dom"/>
</dbReference>
<feature type="compositionally biased region" description="Basic and acidic residues" evidence="2">
    <location>
        <begin position="930"/>
        <end position="945"/>
    </location>
</feature>
<gene>
    <name evidence="4" type="ORF">QVD17_03381</name>
</gene>
<dbReference type="Pfam" id="PF00533">
    <property type="entry name" value="BRCT"/>
    <property type="match status" value="3"/>
</dbReference>